<accession>A0A9X0W608</accession>
<organism evidence="6 7">
    <name type="scientific">Lamprobacter modestohalophilus</name>
    <dbReference type="NCBI Taxonomy" id="1064514"/>
    <lineage>
        <taxon>Bacteria</taxon>
        <taxon>Pseudomonadati</taxon>
        <taxon>Pseudomonadota</taxon>
        <taxon>Gammaproteobacteria</taxon>
        <taxon>Chromatiales</taxon>
        <taxon>Chromatiaceae</taxon>
        <taxon>Lamprobacter</taxon>
    </lineage>
</organism>
<dbReference type="InterPro" id="IPR037682">
    <property type="entry name" value="TonB_C"/>
</dbReference>
<evidence type="ECO:0000256" key="4">
    <source>
        <dbReference type="ARBA" id="ARBA00023136"/>
    </source>
</evidence>
<evidence type="ECO:0000256" key="1">
    <source>
        <dbReference type="ARBA" id="ARBA00004167"/>
    </source>
</evidence>
<protein>
    <recommendedName>
        <fullName evidence="5">TonB C-terminal domain-containing protein</fullName>
    </recommendedName>
</protein>
<dbReference type="EMBL" id="NRRY01000003">
    <property type="protein sequence ID" value="MBK1617495.1"/>
    <property type="molecule type" value="Genomic_DNA"/>
</dbReference>
<dbReference type="NCBIfam" id="TIGR01352">
    <property type="entry name" value="tonB_Cterm"/>
    <property type="match status" value="1"/>
</dbReference>
<keyword evidence="4" id="KW-0472">Membrane</keyword>
<evidence type="ECO:0000256" key="2">
    <source>
        <dbReference type="ARBA" id="ARBA00022692"/>
    </source>
</evidence>
<evidence type="ECO:0000256" key="3">
    <source>
        <dbReference type="ARBA" id="ARBA00022989"/>
    </source>
</evidence>
<proteinExistence type="predicted"/>
<feature type="domain" description="TonB C-terminal" evidence="5">
    <location>
        <begin position="1"/>
        <end position="51"/>
    </location>
</feature>
<dbReference type="AlphaFoldDB" id="A0A9X0W608"/>
<gene>
    <name evidence="6" type="ORF">CKO42_03300</name>
</gene>
<dbReference type="InterPro" id="IPR006260">
    <property type="entry name" value="TonB/TolA_C"/>
</dbReference>
<evidence type="ECO:0000313" key="7">
    <source>
        <dbReference type="Proteomes" id="UP001138768"/>
    </source>
</evidence>
<dbReference type="Pfam" id="PF13103">
    <property type="entry name" value="TonB_2"/>
    <property type="match status" value="1"/>
</dbReference>
<sequence length="51" mass="5867">MDYRVQQSSGHATLDAEVQKMNERAQPLPVMPDTMDNSTLELVVPMQFFLR</sequence>
<dbReference type="GO" id="GO:0016020">
    <property type="term" value="C:membrane"/>
    <property type="evidence" value="ECO:0007669"/>
    <property type="project" value="UniProtKB-SubCell"/>
</dbReference>
<keyword evidence="7" id="KW-1185">Reference proteome</keyword>
<comment type="subcellular location">
    <subcellularLocation>
        <location evidence="1">Membrane</location>
        <topology evidence="1">Single-pass membrane protein</topology>
    </subcellularLocation>
</comment>
<dbReference type="Proteomes" id="UP001138768">
    <property type="component" value="Unassembled WGS sequence"/>
</dbReference>
<reference evidence="6 7" key="1">
    <citation type="journal article" date="2020" name="Microorganisms">
        <title>Osmotic Adaptation and Compatible Solute Biosynthesis of Phototrophic Bacteria as Revealed from Genome Analyses.</title>
        <authorList>
            <person name="Imhoff J.F."/>
            <person name="Rahn T."/>
            <person name="Kunzel S."/>
            <person name="Keller A."/>
            <person name="Neulinger S.C."/>
        </authorList>
    </citation>
    <scope>NUCLEOTIDE SEQUENCE [LARGE SCALE GENOMIC DNA]</scope>
    <source>
        <strain evidence="6 7">DSM 25653</strain>
    </source>
</reference>
<dbReference type="Gene3D" id="3.30.1150.10">
    <property type="match status" value="1"/>
</dbReference>
<keyword evidence="3" id="KW-1133">Transmembrane helix</keyword>
<evidence type="ECO:0000313" key="6">
    <source>
        <dbReference type="EMBL" id="MBK1617495.1"/>
    </source>
</evidence>
<comment type="caution">
    <text evidence="6">The sequence shown here is derived from an EMBL/GenBank/DDBJ whole genome shotgun (WGS) entry which is preliminary data.</text>
</comment>
<evidence type="ECO:0000259" key="5">
    <source>
        <dbReference type="PROSITE" id="PS52015"/>
    </source>
</evidence>
<dbReference type="GO" id="GO:0055085">
    <property type="term" value="P:transmembrane transport"/>
    <property type="evidence" value="ECO:0007669"/>
    <property type="project" value="InterPro"/>
</dbReference>
<name>A0A9X0W608_9GAMM</name>
<keyword evidence="2" id="KW-0812">Transmembrane</keyword>
<dbReference type="SUPFAM" id="SSF74653">
    <property type="entry name" value="TolA/TonB C-terminal domain"/>
    <property type="match status" value="1"/>
</dbReference>
<dbReference type="PROSITE" id="PS52015">
    <property type="entry name" value="TONB_CTD"/>
    <property type="match status" value="1"/>
</dbReference>